<feature type="coiled-coil region" evidence="1">
    <location>
        <begin position="36"/>
        <end position="84"/>
    </location>
</feature>
<keyword evidence="3" id="KW-1185">Reference proteome</keyword>
<reference evidence="2" key="2">
    <citation type="submission" date="2021-08" db="EMBL/GenBank/DDBJ databases">
        <authorList>
            <person name="Tani A."/>
            <person name="Ola A."/>
            <person name="Ogura Y."/>
            <person name="Katsura K."/>
            <person name="Hayashi T."/>
        </authorList>
    </citation>
    <scope>NUCLEOTIDE SEQUENCE</scope>
    <source>
        <strain evidence="2">DSM 17168</strain>
    </source>
</reference>
<dbReference type="EMBL" id="BPQQ01000010">
    <property type="protein sequence ID" value="GJD99161.1"/>
    <property type="molecule type" value="Genomic_DNA"/>
</dbReference>
<reference evidence="2" key="1">
    <citation type="journal article" date="2021" name="Front. Microbiol.">
        <title>Comprehensive Comparative Genomics and Phenotyping of Methylobacterium Species.</title>
        <authorList>
            <person name="Alessa O."/>
            <person name="Ogura Y."/>
            <person name="Fujitani Y."/>
            <person name="Takami H."/>
            <person name="Hayashi T."/>
            <person name="Sahin N."/>
            <person name="Tani A."/>
        </authorList>
    </citation>
    <scope>NUCLEOTIDE SEQUENCE</scope>
    <source>
        <strain evidence="2">DSM 17168</strain>
    </source>
</reference>
<evidence type="ECO:0000313" key="2">
    <source>
        <dbReference type="EMBL" id="GJD99161.1"/>
    </source>
</evidence>
<comment type="caution">
    <text evidence="2">The sequence shown here is derived from an EMBL/GenBank/DDBJ whole genome shotgun (WGS) entry which is preliminary data.</text>
</comment>
<name>A0ABQ4S7U6_9HYPH</name>
<accession>A0ABQ4S7U6</accession>
<keyword evidence="1" id="KW-0175">Coiled coil</keyword>
<evidence type="ECO:0000313" key="3">
    <source>
        <dbReference type="Proteomes" id="UP001055153"/>
    </source>
</evidence>
<sequence>MADAARDYEQDARLDGSPLLHRLLTRPMLRVVPPALADEEAEEESADEALERLEAENQIMKAVLRSERAEAASLRARIAELSANGDVETLRTDRDRWASLVQRLLFAAG</sequence>
<proteinExistence type="predicted"/>
<evidence type="ECO:0000256" key="1">
    <source>
        <dbReference type="SAM" id="Coils"/>
    </source>
</evidence>
<organism evidence="2 3">
    <name type="scientific">Methylobacterium isbiliense</name>
    <dbReference type="NCBI Taxonomy" id="315478"/>
    <lineage>
        <taxon>Bacteria</taxon>
        <taxon>Pseudomonadati</taxon>
        <taxon>Pseudomonadota</taxon>
        <taxon>Alphaproteobacteria</taxon>
        <taxon>Hyphomicrobiales</taxon>
        <taxon>Methylobacteriaceae</taxon>
        <taxon>Methylobacterium</taxon>
    </lineage>
</organism>
<dbReference type="Proteomes" id="UP001055153">
    <property type="component" value="Unassembled WGS sequence"/>
</dbReference>
<gene>
    <name evidence="2" type="ORF">GMJLKIPL_1077</name>
</gene>
<protein>
    <submittedName>
        <fullName evidence="2">Uncharacterized protein</fullName>
    </submittedName>
</protein>
<dbReference type="RefSeq" id="WP_238234033.1">
    <property type="nucleotide sequence ID" value="NZ_BPQQ01000010.1"/>
</dbReference>